<dbReference type="Pfam" id="PF01476">
    <property type="entry name" value="LysM"/>
    <property type="match status" value="2"/>
</dbReference>
<proteinExistence type="predicted"/>
<dbReference type="STRING" id="373903.Hore_13890"/>
<evidence type="ECO:0000313" key="2">
    <source>
        <dbReference type="EMBL" id="ACL70139.1"/>
    </source>
</evidence>
<dbReference type="EMBL" id="CP001098">
    <property type="protein sequence ID" value="ACL70139.1"/>
    <property type="molecule type" value="Genomic_DNA"/>
</dbReference>
<dbReference type="PROSITE" id="PS51782">
    <property type="entry name" value="LYSM"/>
    <property type="match status" value="2"/>
</dbReference>
<dbReference type="InterPro" id="IPR018392">
    <property type="entry name" value="LysM"/>
</dbReference>
<feature type="domain" description="LysM" evidence="1">
    <location>
        <begin position="128"/>
        <end position="172"/>
    </location>
</feature>
<dbReference type="PANTHER" id="PTHR33734">
    <property type="entry name" value="LYSM DOMAIN-CONTAINING GPI-ANCHORED PROTEIN 2"/>
    <property type="match status" value="1"/>
</dbReference>
<dbReference type="Gene3D" id="3.10.350.10">
    <property type="entry name" value="LysM domain"/>
    <property type="match status" value="2"/>
</dbReference>
<dbReference type="CDD" id="cd00118">
    <property type="entry name" value="LysM"/>
    <property type="match status" value="1"/>
</dbReference>
<name>B8CXX0_HALOH</name>
<organism evidence="2 3">
    <name type="scientific">Halothermothrix orenii (strain H 168 / OCM 544 / DSM 9562)</name>
    <dbReference type="NCBI Taxonomy" id="373903"/>
    <lineage>
        <taxon>Bacteria</taxon>
        <taxon>Bacillati</taxon>
        <taxon>Bacillota</taxon>
        <taxon>Clostridia</taxon>
        <taxon>Halanaerobiales</taxon>
        <taxon>Halothermotrichaceae</taxon>
        <taxon>Halothermothrix</taxon>
    </lineage>
</organism>
<dbReference type="SUPFAM" id="SSF54106">
    <property type="entry name" value="LysM domain"/>
    <property type="match status" value="2"/>
</dbReference>
<dbReference type="OrthoDB" id="9811296at2"/>
<dbReference type="SMART" id="SM00257">
    <property type="entry name" value="LysM"/>
    <property type="match status" value="2"/>
</dbReference>
<dbReference type="PANTHER" id="PTHR33734:SF22">
    <property type="entry name" value="MEMBRANE-BOUND LYTIC MUREIN TRANSGLYCOSYLASE D"/>
    <property type="match status" value="1"/>
</dbReference>
<dbReference type="KEGG" id="hor:Hore_13890"/>
<feature type="domain" description="LysM" evidence="1">
    <location>
        <begin position="73"/>
        <end position="116"/>
    </location>
</feature>
<protein>
    <submittedName>
        <fullName evidence="2">Peptidoglycan-binding LysM</fullName>
    </submittedName>
</protein>
<dbReference type="AlphaFoldDB" id="B8CXX0"/>
<dbReference type="RefSeq" id="WP_012636322.1">
    <property type="nucleotide sequence ID" value="NC_011899.1"/>
</dbReference>
<evidence type="ECO:0000259" key="1">
    <source>
        <dbReference type="PROSITE" id="PS51782"/>
    </source>
</evidence>
<dbReference type="HOGENOM" id="CLU_1530468_0_0_9"/>
<dbReference type="InterPro" id="IPR036779">
    <property type="entry name" value="LysM_dom_sf"/>
</dbReference>
<keyword evidence="3" id="KW-1185">Reference proteome</keyword>
<dbReference type="eggNOG" id="COG1388">
    <property type="taxonomic scope" value="Bacteria"/>
</dbReference>
<gene>
    <name evidence="2" type="ordered locus">Hore_13890</name>
</gene>
<accession>B8CXX0</accession>
<dbReference type="Proteomes" id="UP000000719">
    <property type="component" value="Chromosome"/>
</dbReference>
<sequence length="175" mass="20159">MPTALQLANRILRQERNLQPLYAQLENNLFDPRYLRAVQTLRSLQARQINILTTLVDELEEEQPPAPRDKYYAQHILQMGENLMILAREYNTTVSEIRRVNPGLPAQPQPGQIINLPIEIPEPPEDSFRYIVRRGDTLSAIARRFNTDVDTLVRLNNIGDPDVIFPGRILIIPRS</sequence>
<evidence type="ECO:0000313" key="3">
    <source>
        <dbReference type="Proteomes" id="UP000000719"/>
    </source>
</evidence>
<reference evidence="2 3" key="1">
    <citation type="journal article" date="2009" name="PLoS ONE">
        <title>Genome analysis of the anaerobic thermohalophilic bacterium Halothermothrix orenii.</title>
        <authorList>
            <person name="Mavromatis K."/>
            <person name="Ivanova N."/>
            <person name="Anderson I."/>
            <person name="Lykidis A."/>
            <person name="Hooper S.D."/>
            <person name="Sun H."/>
            <person name="Kunin V."/>
            <person name="Lapidus A."/>
            <person name="Hugenholtz P."/>
            <person name="Patel B."/>
            <person name="Kyrpides N.C."/>
        </authorList>
    </citation>
    <scope>NUCLEOTIDE SEQUENCE [LARGE SCALE GENOMIC DNA]</scope>
    <source>
        <strain evidence="3">H 168 / OCM 544 / DSM 9562</strain>
    </source>
</reference>